<dbReference type="HAMAP" id="MF_00320">
    <property type="entry name" value="RNApol_arch_Rpo3"/>
    <property type="match status" value="1"/>
</dbReference>
<dbReference type="Gene3D" id="2.170.120.12">
    <property type="entry name" value="DNA-directed RNA polymerase, insert domain"/>
    <property type="match status" value="1"/>
</dbReference>
<dbReference type="SUPFAM" id="SSF55257">
    <property type="entry name" value="RBP11-like subunits of RNA polymerase"/>
    <property type="match status" value="1"/>
</dbReference>
<dbReference type="GO" id="GO:0006369">
    <property type="term" value="P:termination of RNA polymerase II transcription"/>
    <property type="evidence" value="ECO:0007669"/>
    <property type="project" value="EnsemblFungi"/>
</dbReference>
<dbReference type="SUPFAM" id="SSF56553">
    <property type="entry name" value="Insert subdomain of RNA polymerase alpha subunit"/>
    <property type="match status" value="1"/>
</dbReference>
<dbReference type="GO" id="GO:0046983">
    <property type="term" value="F:protein dimerization activity"/>
    <property type="evidence" value="ECO:0007669"/>
    <property type="project" value="InterPro"/>
</dbReference>
<dbReference type="InterPro" id="IPR022842">
    <property type="entry name" value="RNAP_Rpo3/Rpb3/RPAC1"/>
</dbReference>
<dbReference type="PANTHER" id="PTHR11800:SF2">
    <property type="entry name" value="DNA-DIRECTED RNA POLYMERASE II SUBUNIT RPB3"/>
    <property type="match status" value="1"/>
</dbReference>
<evidence type="ECO:0000256" key="8">
    <source>
        <dbReference type="SAM" id="MobiDB-lite"/>
    </source>
</evidence>
<keyword evidence="3" id="KW-0240">DNA-directed RNA polymerase</keyword>
<evidence type="ECO:0000256" key="6">
    <source>
        <dbReference type="ARBA" id="ARBA00025804"/>
    </source>
</evidence>
<gene>
    <name evidence="10" type="ORF">PACTADRAFT_140265</name>
</gene>
<dbReference type="InterPro" id="IPR011262">
    <property type="entry name" value="DNA-dir_RNA_pol_insert"/>
</dbReference>
<feature type="compositionally biased region" description="Polar residues" evidence="8">
    <location>
        <begin position="287"/>
        <end position="306"/>
    </location>
</feature>
<comment type="subcellular location">
    <subcellularLocation>
        <location evidence="1">Nucleus</location>
    </subcellularLocation>
</comment>
<organism evidence="10 11">
    <name type="scientific">Pachysolen tannophilus NRRL Y-2460</name>
    <dbReference type="NCBI Taxonomy" id="669874"/>
    <lineage>
        <taxon>Eukaryota</taxon>
        <taxon>Fungi</taxon>
        <taxon>Dikarya</taxon>
        <taxon>Ascomycota</taxon>
        <taxon>Saccharomycotina</taxon>
        <taxon>Pichiomycetes</taxon>
        <taxon>Pachysolenaceae</taxon>
        <taxon>Pachysolen</taxon>
    </lineage>
</organism>
<dbReference type="NCBIfam" id="NF001988">
    <property type="entry name" value="PRK00783.1"/>
    <property type="match status" value="1"/>
</dbReference>
<dbReference type="GO" id="GO:0003968">
    <property type="term" value="F:RNA-directed RNA polymerase activity"/>
    <property type="evidence" value="ECO:0007669"/>
    <property type="project" value="EnsemblFungi"/>
</dbReference>
<sequence>MDTEINEEGPSVTIRKTGRDEVDFILGGVDLALANSLRRTMLAEVATLAIDLVEIETNTSVLADEFISHRLGLIPLNSDAIDDLLYSRDCTCEDHCGKCSVELELRAECTSDSTLNIYSRDLVVVRQDDQISSTTMSSLGQPIIRDLDSNGVLICKLKKHQELKLKCIAKKGIAKEHAKWSPCSAVGFEYDPWNKLKHTDYWFEQDAEKEWPKSTNCDWEEPPNKNELFDFNAKPNKFYINVETVGSLAPNEVVIKAILALRDKIANIGLSLQDLDRSNRRPGTTYGGNTAYSIGDGNNSGQSTTYGGRGTAYGNATNYRQDEDDFGRY</sequence>
<dbReference type="Gene3D" id="3.30.1360.10">
    <property type="entry name" value="RNA polymerase, RBP11-like subunit"/>
    <property type="match status" value="1"/>
</dbReference>
<dbReference type="PROSITE" id="PS00446">
    <property type="entry name" value="RNA_POL_D_30KD"/>
    <property type="match status" value="1"/>
</dbReference>
<dbReference type="AlphaFoldDB" id="A0A1E4U0T9"/>
<feature type="domain" description="DNA-directed RNA polymerase RpoA/D/Rpb3-type" evidence="9">
    <location>
        <begin position="21"/>
        <end position="271"/>
    </location>
</feature>
<dbReference type="InterPro" id="IPR011263">
    <property type="entry name" value="DNA-dir_RNA_pol_RpoA/D/Rpb3"/>
</dbReference>
<dbReference type="CDD" id="cd07031">
    <property type="entry name" value="RNAP_II_RPB3"/>
    <property type="match status" value="1"/>
</dbReference>
<dbReference type="InterPro" id="IPR050518">
    <property type="entry name" value="Rpo3/RPB3_RNA_Pol_subunit"/>
</dbReference>
<dbReference type="InterPro" id="IPR036643">
    <property type="entry name" value="RNApol_insert_sf"/>
</dbReference>
<keyword evidence="5" id="KW-0539">Nucleus</keyword>
<accession>A0A1E4U0T9</accession>
<evidence type="ECO:0000256" key="2">
    <source>
        <dbReference type="ARBA" id="ARBA00011730"/>
    </source>
</evidence>
<evidence type="ECO:0000256" key="1">
    <source>
        <dbReference type="ARBA" id="ARBA00004123"/>
    </source>
</evidence>
<evidence type="ECO:0000313" key="10">
    <source>
        <dbReference type="EMBL" id="ODV97612.1"/>
    </source>
</evidence>
<evidence type="ECO:0000259" key="9">
    <source>
        <dbReference type="SMART" id="SM00662"/>
    </source>
</evidence>
<name>A0A1E4U0T9_PACTA</name>
<evidence type="ECO:0000256" key="4">
    <source>
        <dbReference type="ARBA" id="ARBA00023163"/>
    </source>
</evidence>
<dbReference type="GO" id="GO:0003677">
    <property type="term" value="F:DNA binding"/>
    <property type="evidence" value="ECO:0007669"/>
    <property type="project" value="InterPro"/>
</dbReference>
<dbReference type="PANTHER" id="PTHR11800">
    <property type="entry name" value="DNA-DIRECTED RNA POLYMERASE"/>
    <property type="match status" value="1"/>
</dbReference>
<protein>
    <recommendedName>
        <fullName evidence="7">DNA-directed RNA polymerase II subunit RPB3</fullName>
    </recommendedName>
</protein>
<dbReference type="InterPro" id="IPR001514">
    <property type="entry name" value="DNA-dir_RNA_pol_30-40kDasu_CS"/>
</dbReference>
<dbReference type="GO" id="GO:0005665">
    <property type="term" value="C:RNA polymerase II, core complex"/>
    <property type="evidence" value="ECO:0007669"/>
    <property type="project" value="EnsemblFungi"/>
</dbReference>
<feature type="region of interest" description="Disordered" evidence="8">
    <location>
        <begin position="277"/>
        <end position="329"/>
    </location>
</feature>
<evidence type="ECO:0000256" key="3">
    <source>
        <dbReference type="ARBA" id="ARBA00022478"/>
    </source>
</evidence>
<evidence type="ECO:0000256" key="7">
    <source>
        <dbReference type="ARBA" id="ARBA00072506"/>
    </source>
</evidence>
<dbReference type="Pfam" id="PF01000">
    <property type="entry name" value="RNA_pol_A_bac"/>
    <property type="match status" value="1"/>
</dbReference>
<dbReference type="GO" id="GO:0003899">
    <property type="term" value="F:DNA-directed RNA polymerase activity"/>
    <property type="evidence" value="ECO:0007669"/>
    <property type="project" value="EnsemblFungi"/>
</dbReference>
<proteinExistence type="inferred from homology"/>
<evidence type="ECO:0000256" key="5">
    <source>
        <dbReference type="ARBA" id="ARBA00023242"/>
    </source>
</evidence>
<dbReference type="GO" id="GO:0006367">
    <property type="term" value="P:transcription initiation at RNA polymerase II promoter"/>
    <property type="evidence" value="ECO:0007669"/>
    <property type="project" value="EnsemblFungi"/>
</dbReference>
<dbReference type="EMBL" id="KV454011">
    <property type="protein sequence ID" value="ODV97612.1"/>
    <property type="molecule type" value="Genomic_DNA"/>
</dbReference>
<dbReference type="Pfam" id="PF01193">
    <property type="entry name" value="RNA_pol_L"/>
    <property type="match status" value="1"/>
</dbReference>
<keyword evidence="4" id="KW-0804">Transcription</keyword>
<keyword evidence="11" id="KW-1185">Reference proteome</keyword>
<comment type="subunit">
    <text evidence="2">Component of the RNA polymerase II (Pol II) complex consisting of 12 subunits.</text>
</comment>
<dbReference type="GO" id="GO:0006368">
    <property type="term" value="P:transcription elongation by RNA polymerase II"/>
    <property type="evidence" value="ECO:0007669"/>
    <property type="project" value="EnsemblFungi"/>
</dbReference>
<comment type="similarity">
    <text evidence="6">Belongs to the archaeal Rpo3/eukaryotic RPB3 RNA polymerase subunit family.</text>
</comment>
<dbReference type="OrthoDB" id="270173at2759"/>
<reference evidence="11" key="1">
    <citation type="submission" date="2016-05" db="EMBL/GenBank/DDBJ databases">
        <title>Comparative genomics of biotechnologically important yeasts.</title>
        <authorList>
            <consortium name="DOE Joint Genome Institute"/>
            <person name="Riley R."/>
            <person name="Haridas S."/>
            <person name="Wolfe K.H."/>
            <person name="Lopes M.R."/>
            <person name="Hittinger C.T."/>
            <person name="Goker M."/>
            <person name="Salamov A."/>
            <person name="Wisecaver J."/>
            <person name="Long T.M."/>
            <person name="Aerts A.L."/>
            <person name="Barry K."/>
            <person name="Choi C."/>
            <person name="Clum A."/>
            <person name="Coughlan A.Y."/>
            <person name="Deshpande S."/>
            <person name="Douglass A.P."/>
            <person name="Hanson S.J."/>
            <person name="Klenk H.-P."/>
            <person name="Labutti K."/>
            <person name="Lapidus A."/>
            <person name="Lindquist E."/>
            <person name="Lipzen A."/>
            <person name="Meier-Kolthoff J.P."/>
            <person name="Ohm R.A."/>
            <person name="Otillar R.P."/>
            <person name="Pangilinan J."/>
            <person name="Peng Y."/>
            <person name="Rokas A."/>
            <person name="Rosa C.A."/>
            <person name="Scheuner C."/>
            <person name="Sibirny A.A."/>
            <person name="Slot J.C."/>
            <person name="Stielow J.B."/>
            <person name="Sun H."/>
            <person name="Kurtzman C.P."/>
            <person name="Blackwell M."/>
            <person name="Grigoriev I.V."/>
            <person name="Jeffries T.W."/>
        </authorList>
    </citation>
    <scope>NUCLEOTIDE SEQUENCE [LARGE SCALE GENOMIC DNA]</scope>
    <source>
        <strain evidence="11">NRRL Y-2460</strain>
    </source>
</reference>
<dbReference type="Proteomes" id="UP000094236">
    <property type="component" value="Unassembled WGS sequence"/>
</dbReference>
<dbReference type="InterPro" id="IPR036603">
    <property type="entry name" value="RBP11-like"/>
</dbReference>
<evidence type="ECO:0000313" key="11">
    <source>
        <dbReference type="Proteomes" id="UP000094236"/>
    </source>
</evidence>
<dbReference type="FunFam" id="2.170.120.12:FF:000002">
    <property type="entry name" value="DNA-directed RNA polymerase II subunit RPB3"/>
    <property type="match status" value="1"/>
</dbReference>
<dbReference type="STRING" id="669874.A0A1E4U0T9"/>
<dbReference type="SMART" id="SM00662">
    <property type="entry name" value="RPOLD"/>
    <property type="match status" value="1"/>
</dbReference>